<accession>B0C6E6</accession>
<dbReference type="HOGENOM" id="CLU_3264041_0_0_3"/>
<gene>
    <name evidence="1" type="ordered locus">AM1_0154</name>
</gene>
<dbReference type="KEGG" id="amr:AM1_0154"/>
<dbReference type="RefSeq" id="WP_012160854.1">
    <property type="nucleotide sequence ID" value="NC_009925.1"/>
</dbReference>
<evidence type="ECO:0000313" key="1">
    <source>
        <dbReference type="EMBL" id="ABW25240.1"/>
    </source>
</evidence>
<evidence type="ECO:0000313" key="2">
    <source>
        <dbReference type="Proteomes" id="UP000000268"/>
    </source>
</evidence>
<dbReference type="AlphaFoldDB" id="B0C6E6"/>
<proteinExistence type="predicted"/>
<organism evidence="1 2">
    <name type="scientific">Acaryochloris marina (strain MBIC 11017)</name>
    <dbReference type="NCBI Taxonomy" id="329726"/>
    <lineage>
        <taxon>Bacteria</taxon>
        <taxon>Bacillati</taxon>
        <taxon>Cyanobacteriota</taxon>
        <taxon>Cyanophyceae</taxon>
        <taxon>Acaryochloridales</taxon>
        <taxon>Acaryochloridaceae</taxon>
        <taxon>Acaryochloris</taxon>
    </lineage>
</organism>
<sequence length="41" mass="4926">MFSNRHSTERGEVAAEQFWSDTVREWVVWVQSKVKVWRAMA</sequence>
<keyword evidence="2" id="KW-1185">Reference proteome</keyword>
<reference evidence="1 2" key="1">
    <citation type="journal article" date="2008" name="Proc. Natl. Acad. Sci. U.S.A.">
        <title>Niche adaptation and genome expansion in the chlorophyll d-producing cyanobacterium Acaryochloris marina.</title>
        <authorList>
            <person name="Swingley W.D."/>
            <person name="Chen M."/>
            <person name="Cheung P.C."/>
            <person name="Conrad A.L."/>
            <person name="Dejesa L.C."/>
            <person name="Hao J."/>
            <person name="Honchak B.M."/>
            <person name="Karbach L.E."/>
            <person name="Kurdoglu A."/>
            <person name="Lahiri S."/>
            <person name="Mastrian S.D."/>
            <person name="Miyashita H."/>
            <person name="Page L."/>
            <person name="Ramakrishna P."/>
            <person name="Satoh S."/>
            <person name="Sattley W.M."/>
            <person name="Shimada Y."/>
            <person name="Taylor H.L."/>
            <person name="Tomo T."/>
            <person name="Tsuchiya T."/>
            <person name="Wang Z.T."/>
            <person name="Raymond J."/>
            <person name="Mimuro M."/>
            <person name="Blankenship R.E."/>
            <person name="Touchman J.W."/>
        </authorList>
    </citation>
    <scope>NUCLEOTIDE SEQUENCE [LARGE SCALE GENOMIC DNA]</scope>
    <source>
        <strain evidence="2">MBIC 11017</strain>
    </source>
</reference>
<dbReference type="Proteomes" id="UP000000268">
    <property type="component" value="Chromosome"/>
</dbReference>
<name>B0C6E6_ACAM1</name>
<dbReference type="EMBL" id="CP000828">
    <property type="protein sequence ID" value="ABW25240.1"/>
    <property type="molecule type" value="Genomic_DNA"/>
</dbReference>
<dbReference type="STRING" id="329726.AM1_0154"/>
<protein>
    <submittedName>
        <fullName evidence="1">Uncharacterized protein</fullName>
    </submittedName>
</protein>